<protein>
    <recommendedName>
        <fullName evidence="3">DUF3187 family protein</fullName>
    </recommendedName>
</protein>
<evidence type="ECO:0000313" key="1">
    <source>
        <dbReference type="EMBL" id="MBB6049506.1"/>
    </source>
</evidence>
<gene>
    <name evidence="1" type="ORF">HNQ39_001268</name>
</gene>
<accession>A0A7W9SMT3</accession>
<dbReference type="RefSeq" id="WP_184193105.1">
    <property type="nucleotide sequence ID" value="NZ_JACHGW010000001.1"/>
</dbReference>
<reference evidence="1 2" key="1">
    <citation type="submission" date="2020-08" db="EMBL/GenBank/DDBJ databases">
        <title>Genomic Encyclopedia of Type Strains, Phase IV (KMG-IV): sequencing the most valuable type-strain genomes for metagenomic binning, comparative biology and taxonomic classification.</title>
        <authorList>
            <person name="Goeker M."/>
        </authorList>
    </citation>
    <scope>NUCLEOTIDE SEQUENCE [LARGE SCALE GENOMIC DNA]</scope>
    <source>
        <strain evidence="1 2">DSM 23562</strain>
    </source>
</reference>
<dbReference type="Proteomes" id="UP000520814">
    <property type="component" value="Unassembled WGS sequence"/>
</dbReference>
<evidence type="ECO:0008006" key="3">
    <source>
        <dbReference type="Google" id="ProtNLM"/>
    </source>
</evidence>
<proteinExistence type="predicted"/>
<sequence>MFPLPPGPPAFFGPLPVRLQTALSGAATQLEPEVTAPLAAGARQVRVRLDIGNNAIYHGTVSRSIYDDSEVQNLRFGEAFGTSWGEWSWQASVVQRTGGILDPLIRFWHENVVPFNDPYFKNVPNGQVKGEVYDSASLFSYSGSAAALTQVTLAAKRPLAPGISGRVVVKLPVSGRSLFLDSGTLDLGAGLLGERALTRRWRLHGNLNLVRAGATTFGTLTGGSRWLTGSTLAAEFASSPRTNLVVQLEDTAFPYERDLRGRSGRRQQTSFGAWVQQDASTRWHVSFSENIYPFLVTSYTPDVMVSLGFIRVR</sequence>
<dbReference type="EMBL" id="JACHGW010000001">
    <property type="protein sequence ID" value="MBB6049506.1"/>
    <property type="molecule type" value="Genomic_DNA"/>
</dbReference>
<comment type="caution">
    <text evidence="1">The sequence shown here is derived from an EMBL/GenBank/DDBJ whole genome shotgun (WGS) entry which is preliminary data.</text>
</comment>
<dbReference type="AlphaFoldDB" id="A0A7W9SMT3"/>
<evidence type="ECO:0000313" key="2">
    <source>
        <dbReference type="Proteomes" id="UP000520814"/>
    </source>
</evidence>
<keyword evidence="2" id="KW-1185">Reference proteome</keyword>
<organism evidence="1 2">
    <name type="scientific">Armatimonas rosea</name>
    <dbReference type="NCBI Taxonomy" id="685828"/>
    <lineage>
        <taxon>Bacteria</taxon>
        <taxon>Bacillati</taxon>
        <taxon>Armatimonadota</taxon>
        <taxon>Armatimonadia</taxon>
        <taxon>Armatimonadales</taxon>
        <taxon>Armatimonadaceae</taxon>
        <taxon>Armatimonas</taxon>
    </lineage>
</organism>
<name>A0A7W9SMT3_ARMRO</name>